<dbReference type="Gene3D" id="3.40.50.300">
    <property type="entry name" value="P-loop containing nucleotide triphosphate hydrolases"/>
    <property type="match status" value="2"/>
</dbReference>
<organism evidence="8 9">
    <name type="scientific">Candidatus Limadaptatus stercoripullorum</name>
    <dbReference type="NCBI Taxonomy" id="2840846"/>
    <lineage>
        <taxon>Bacteria</taxon>
        <taxon>Bacillati</taxon>
        <taxon>Bacillota</taxon>
        <taxon>Clostridia</taxon>
        <taxon>Eubacteriales</taxon>
        <taxon>Candidatus Limadaptatus</taxon>
    </lineage>
</organism>
<dbReference type="PIRSF" id="PIRSF005719">
    <property type="entry name" value="SMC"/>
    <property type="match status" value="1"/>
</dbReference>
<gene>
    <name evidence="8" type="primary">smc</name>
    <name evidence="8" type="ORF">IAC73_03560</name>
</gene>
<dbReference type="InterPro" id="IPR036277">
    <property type="entry name" value="SMC_hinge_sf"/>
</dbReference>
<reference evidence="8" key="1">
    <citation type="submission" date="2020-10" db="EMBL/GenBank/DDBJ databases">
        <authorList>
            <person name="Gilroy R."/>
        </authorList>
    </citation>
    <scope>NUCLEOTIDE SEQUENCE</scope>
    <source>
        <strain evidence="8">10406</strain>
    </source>
</reference>
<dbReference type="CDD" id="cd03278">
    <property type="entry name" value="ABC_SMC_barmotin"/>
    <property type="match status" value="1"/>
</dbReference>
<name>A0A9D1N9A4_9FIRM</name>
<dbReference type="HAMAP" id="MF_01894">
    <property type="entry name" value="Smc_prok"/>
    <property type="match status" value="1"/>
</dbReference>
<dbReference type="Gene3D" id="1.10.287.1490">
    <property type="match status" value="1"/>
</dbReference>
<reference evidence="8" key="2">
    <citation type="journal article" date="2021" name="PeerJ">
        <title>Extensive microbial diversity within the chicken gut microbiome revealed by metagenomics and culture.</title>
        <authorList>
            <person name="Gilroy R."/>
            <person name="Ravi A."/>
            <person name="Getino M."/>
            <person name="Pursley I."/>
            <person name="Horton D.L."/>
            <person name="Alikhan N.F."/>
            <person name="Baker D."/>
            <person name="Gharbi K."/>
            <person name="Hall N."/>
            <person name="Watson M."/>
            <person name="Adriaenssens E.M."/>
            <person name="Foster-Nyarko E."/>
            <person name="Jarju S."/>
            <person name="Secka A."/>
            <person name="Antonio M."/>
            <person name="Oren A."/>
            <person name="Chaudhuri R.R."/>
            <person name="La Ragione R."/>
            <person name="Hildebrand F."/>
            <person name="Pallen M.J."/>
        </authorList>
    </citation>
    <scope>NUCLEOTIDE SEQUENCE</scope>
    <source>
        <strain evidence="8">10406</strain>
    </source>
</reference>
<dbReference type="GO" id="GO:0003677">
    <property type="term" value="F:DNA binding"/>
    <property type="evidence" value="ECO:0007669"/>
    <property type="project" value="UniProtKB-KW"/>
</dbReference>
<evidence type="ECO:0000256" key="4">
    <source>
        <dbReference type="ARBA" id="ARBA00023054"/>
    </source>
</evidence>
<keyword evidence="3" id="KW-0067">ATP-binding</keyword>
<evidence type="ECO:0000256" key="3">
    <source>
        <dbReference type="ARBA" id="ARBA00022840"/>
    </source>
</evidence>
<protein>
    <submittedName>
        <fullName evidence="8">Chromosome segregation protein SMC</fullName>
    </submittedName>
</protein>
<feature type="non-terminal residue" evidence="8">
    <location>
        <position position="1100"/>
    </location>
</feature>
<dbReference type="GO" id="GO:0005524">
    <property type="term" value="F:ATP binding"/>
    <property type="evidence" value="ECO:0007669"/>
    <property type="project" value="UniProtKB-KW"/>
</dbReference>
<sequence length="1100" mass="123302">MKFKKLELYGFKSFADKVEIPFNDGFTAIIGPNGCGKSNVSDAIRWVFGEQSAKSLRGSSMQDVIFQGTEKRRRLSYCEVSVYLDNTDRQLFPSLAFDQVVITRKLDASRQSEYSINNSQCRLKDIVNLLHDTGIGKDGYSIIGQGKVEEILSKKSEDRRAVFDEAAGISKFRADRTAARNDLEKTNLNLQAINEVIAGTESGIAPLRKQAEAARKYEELRERLKVCEVNYFIYKYEDSKRVKENLTARIVAHREEGAKADADLAACNTRYRECLDERDGIDKLQTEFNAELLELKVGAERVAGEANVVRERVINLQNEIDRLEGEIKSNRASSAVADELIAKAEEKRRELVVERDKTAAELARLRERHRKLTSALGMSESDIDAKSASYIEALNKLNELRGTLASVDGERKFQRERLKNLGEEIADKKSRLAAEQTEYEANESAVAVAREKIKELTTRRNESLYEKSEAAEAVEAIGADIDGLSRKLAAAEASLALQKNIKNDYEGYQDAVKHLMRDATRDPRLAGKALGVLAELISVPQEYETAIEYALGGALQNVIVETEREAGELITHLKQHSYGRVTFRPLSSCRPHGLGPEYRAALGEPGCFGIAADLVECDTRYYPVVQSLLGSTVVVDGMRTAERMYRDYRQGFRIVTLDGEIYSRGGEITGGSRRSQRSGLLSQEKEIERLQASVDKLRSEIRTMQAMRDDRKREIQLADETVAELDGKLATLRLECSLADDKCEQARAAVAELEAEVERLSATYREVEASLAELDKQIKAVDDLEQVVVSRRREHEELSKLRSVSSEQKSERETLAAQVTEMSVKNAEQTAAVDGAEAEISRLRAEKRAAENERIELEAELAAAKNALEDIKKTPGKTVFSEEDKRRIAELEGQLTRLDERKGEIAKMLQELDEEREKLNRIRSEAGEKRVRVEGMLDRAEADMRDMQQHILETYDLTYASSLALRLPDYEPRGAKGEIEELKKSMARLGPINPLAEETLAELEAKLDELVVQRDDIVKARDDIIGVIDNLTTMMAEKFSAAFEQIRENFRVVFAQLFEGGRGDLSLNFTETDDPLEAGIDILVQPPGKRLGNIMLLSGG</sequence>
<dbReference type="Gene3D" id="3.30.70.1620">
    <property type="match status" value="1"/>
</dbReference>
<dbReference type="Gene3D" id="1.20.120.330">
    <property type="entry name" value="Nucleotidyltransferases domain 2"/>
    <property type="match status" value="1"/>
</dbReference>
<dbReference type="Pfam" id="PF02463">
    <property type="entry name" value="SMC_N"/>
    <property type="match status" value="1"/>
</dbReference>
<proteinExistence type="inferred from homology"/>
<comment type="caution">
    <text evidence="8">The sequence shown here is derived from an EMBL/GenBank/DDBJ whole genome shotgun (WGS) entry which is preliminary data.</text>
</comment>
<feature type="coiled-coil region" evidence="6">
    <location>
        <begin position="210"/>
        <end position="256"/>
    </location>
</feature>
<keyword evidence="1" id="KW-0963">Cytoplasm</keyword>
<dbReference type="NCBIfam" id="TIGR02168">
    <property type="entry name" value="SMC_prok_B"/>
    <property type="match status" value="1"/>
</dbReference>
<dbReference type="SUPFAM" id="SSF75553">
    <property type="entry name" value="Smc hinge domain"/>
    <property type="match status" value="1"/>
</dbReference>
<evidence type="ECO:0000256" key="6">
    <source>
        <dbReference type="SAM" id="Coils"/>
    </source>
</evidence>
<dbReference type="Gene3D" id="1.20.1060.20">
    <property type="match status" value="1"/>
</dbReference>
<dbReference type="GO" id="GO:0007062">
    <property type="term" value="P:sister chromatid cohesion"/>
    <property type="evidence" value="ECO:0007669"/>
    <property type="project" value="InterPro"/>
</dbReference>
<dbReference type="GO" id="GO:0016887">
    <property type="term" value="F:ATP hydrolysis activity"/>
    <property type="evidence" value="ECO:0007669"/>
    <property type="project" value="InterPro"/>
</dbReference>
<dbReference type="SUPFAM" id="SSF52540">
    <property type="entry name" value="P-loop containing nucleoside triphosphate hydrolases"/>
    <property type="match status" value="2"/>
</dbReference>
<feature type="coiled-coil region" evidence="6">
    <location>
        <begin position="826"/>
        <end position="950"/>
    </location>
</feature>
<dbReference type="GO" id="GO:0005694">
    <property type="term" value="C:chromosome"/>
    <property type="evidence" value="ECO:0007669"/>
    <property type="project" value="InterPro"/>
</dbReference>
<dbReference type="GO" id="GO:0030261">
    <property type="term" value="P:chromosome condensation"/>
    <property type="evidence" value="ECO:0007669"/>
    <property type="project" value="InterPro"/>
</dbReference>
<evidence type="ECO:0000259" key="7">
    <source>
        <dbReference type="SMART" id="SM00968"/>
    </source>
</evidence>
<dbReference type="SMART" id="SM00968">
    <property type="entry name" value="SMC_hinge"/>
    <property type="match status" value="1"/>
</dbReference>
<evidence type="ECO:0000256" key="5">
    <source>
        <dbReference type="ARBA" id="ARBA00023125"/>
    </source>
</evidence>
<keyword evidence="5" id="KW-0238">DNA-binding</keyword>
<evidence type="ECO:0000256" key="1">
    <source>
        <dbReference type="ARBA" id="ARBA00022490"/>
    </source>
</evidence>
<dbReference type="InterPro" id="IPR027417">
    <property type="entry name" value="P-loop_NTPase"/>
</dbReference>
<feature type="coiled-coil region" evidence="6">
    <location>
        <begin position="306"/>
        <end position="375"/>
    </location>
</feature>
<dbReference type="InterPro" id="IPR024704">
    <property type="entry name" value="SMC"/>
</dbReference>
<feature type="coiled-coil region" evidence="6">
    <location>
        <begin position="680"/>
        <end position="784"/>
    </location>
</feature>
<keyword evidence="2" id="KW-0547">Nucleotide-binding</keyword>
<dbReference type="InterPro" id="IPR003395">
    <property type="entry name" value="RecF/RecN/SMC_N"/>
</dbReference>
<dbReference type="Proteomes" id="UP000886857">
    <property type="component" value="Unassembled WGS sequence"/>
</dbReference>
<dbReference type="InterPro" id="IPR010935">
    <property type="entry name" value="SMC_hinge"/>
</dbReference>
<keyword evidence="4 6" id="KW-0175">Coiled coil</keyword>
<evidence type="ECO:0000313" key="8">
    <source>
        <dbReference type="EMBL" id="HIU98902.1"/>
    </source>
</evidence>
<evidence type="ECO:0000256" key="2">
    <source>
        <dbReference type="ARBA" id="ARBA00022741"/>
    </source>
</evidence>
<accession>A0A9D1N9A4</accession>
<dbReference type="PANTHER" id="PTHR43977">
    <property type="entry name" value="STRUCTURAL MAINTENANCE OF CHROMOSOMES PROTEIN 3"/>
    <property type="match status" value="1"/>
</dbReference>
<dbReference type="AlphaFoldDB" id="A0A9D1N9A4"/>
<dbReference type="EMBL" id="DVOE01000053">
    <property type="protein sequence ID" value="HIU98902.1"/>
    <property type="molecule type" value="Genomic_DNA"/>
</dbReference>
<evidence type="ECO:0000313" key="9">
    <source>
        <dbReference type="Proteomes" id="UP000886857"/>
    </source>
</evidence>
<dbReference type="Pfam" id="PF06470">
    <property type="entry name" value="SMC_hinge"/>
    <property type="match status" value="1"/>
</dbReference>
<dbReference type="InterPro" id="IPR011890">
    <property type="entry name" value="SMC_prok"/>
</dbReference>
<feature type="coiled-coil region" evidence="6">
    <location>
        <begin position="411"/>
        <end position="459"/>
    </location>
</feature>
<feature type="coiled-coil region" evidence="6">
    <location>
        <begin position="993"/>
        <end position="1020"/>
    </location>
</feature>
<feature type="domain" description="SMC hinge" evidence="7">
    <location>
        <begin position="527"/>
        <end position="645"/>
    </location>
</feature>